<reference evidence="4" key="1">
    <citation type="submission" date="2025-08" db="UniProtKB">
        <authorList>
            <consortium name="RefSeq"/>
        </authorList>
    </citation>
    <scope>IDENTIFICATION</scope>
</reference>
<dbReference type="Pfam" id="PF14893">
    <property type="entry name" value="PNMA"/>
    <property type="match status" value="1"/>
</dbReference>
<name>A0ABM5CVL8_VICPA</name>
<proteinExistence type="predicted"/>
<dbReference type="RefSeq" id="XP_072812698.1">
    <property type="nucleotide sequence ID" value="XM_072956597.1"/>
</dbReference>
<dbReference type="PANTHER" id="PTHR23095">
    <property type="entry name" value="PARANEOPLASTIC ANTIGEN"/>
    <property type="match status" value="1"/>
</dbReference>
<gene>
    <name evidence="4" type="primary">LOC140691989</name>
</gene>
<protein>
    <submittedName>
        <fullName evidence="4">Paraneoplastic antigen-like protein 5</fullName>
    </submittedName>
</protein>
<dbReference type="Pfam" id="PF20846">
    <property type="entry name" value="PNMA_N"/>
    <property type="match status" value="1"/>
</dbReference>
<evidence type="ECO:0000259" key="2">
    <source>
        <dbReference type="Pfam" id="PF20846"/>
    </source>
</evidence>
<dbReference type="InterPro" id="IPR048270">
    <property type="entry name" value="PNMA_C"/>
</dbReference>
<dbReference type="Proteomes" id="UP001652581">
    <property type="component" value="Chromosome X"/>
</dbReference>
<evidence type="ECO:0000313" key="3">
    <source>
        <dbReference type="Proteomes" id="UP001652581"/>
    </source>
</evidence>
<accession>A0ABM5CVL8</accession>
<feature type="domain" description="Paraneoplastic antigen Ma-like C-terminal" evidence="1">
    <location>
        <begin position="161"/>
        <end position="281"/>
    </location>
</feature>
<feature type="domain" description="Paraneoplastic antigen Ma-like N-terminal" evidence="2">
    <location>
        <begin position="1"/>
        <end position="92"/>
    </location>
</feature>
<evidence type="ECO:0000313" key="4">
    <source>
        <dbReference type="RefSeq" id="XP_072812698.1"/>
    </source>
</evidence>
<dbReference type="InterPro" id="IPR048271">
    <property type="entry name" value="PNMA_N"/>
</dbReference>
<dbReference type="GeneID" id="140691989"/>
<sequence>MALSLLEDWCKGMDLDSRKALLIVGIPVECSEAEIKETLKAGLQPLCNYRVLGRMFRREDNAKSVFIELADTINYAMMPSQILGKGGTWEVVVKPRSPDDEFLHRLNYFLKDEGRRMVDVVKTLGYTTPTEGIEPEGLAQVKLPVWQPVTESMWYRKLKVFSGSTSPSPGEENFEAWLEQVTEMMQMWQVSEAEKRRRLVESLRGSALSVMRVLQANDDAMTVEQCLDALKQIFGNKEDYRTSQFKFLQTLQKSGEKISGFLLRLEPLLQRAVRHSPLSEAQT</sequence>
<dbReference type="PANTHER" id="PTHR23095:SF4">
    <property type="entry name" value="PARANEOPLASTIC ANTIGEN-LIKE PROTEIN 5"/>
    <property type="match status" value="1"/>
</dbReference>
<evidence type="ECO:0000259" key="1">
    <source>
        <dbReference type="Pfam" id="PF14893"/>
    </source>
</evidence>
<dbReference type="InterPro" id="IPR026523">
    <property type="entry name" value="PNMA"/>
</dbReference>
<keyword evidence="3" id="KW-1185">Reference proteome</keyword>
<organism evidence="3 4">
    <name type="scientific">Vicugna pacos</name>
    <name type="common">Alpaca</name>
    <name type="synonym">Lama pacos</name>
    <dbReference type="NCBI Taxonomy" id="30538"/>
    <lineage>
        <taxon>Eukaryota</taxon>
        <taxon>Metazoa</taxon>
        <taxon>Chordata</taxon>
        <taxon>Craniata</taxon>
        <taxon>Vertebrata</taxon>
        <taxon>Euteleostomi</taxon>
        <taxon>Mammalia</taxon>
        <taxon>Eutheria</taxon>
        <taxon>Laurasiatheria</taxon>
        <taxon>Artiodactyla</taxon>
        <taxon>Tylopoda</taxon>
        <taxon>Camelidae</taxon>
        <taxon>Vicugna</taxon>
    </lineage>
</organism>